<dbReference type="EMBL" id="SOYY01000005">
    <property type="protein sequence ID" value="KAA0721549.1"/>
    <property type="molecule type" value="Genomic_DNA"/>
</dbReference>
<evidence type="ECO:0000313" key="3">
    <source>
        <dbReference type="Proteomes" id="UP000324632"/>
    </source>
</evidence>
<dbReference type="Proteomes" id="UP000324632">
    <property type="component" value="Chromosome 5"/>
</dbReference>
<feature type="domain" description="Integrase core" evidence="1">
    <location>
        <begin position="59"/>
        <end position="99"/>
    </location>
</feature>
<proteinExistence type="predicted"/>
<dbReference type="AlphaFoldDB" id="A0A5A9PKL6"/>
<dbReference type="Pfam" id="PF24764">
    <property type="entry name" value="rva_4"/>
    <property type="match status" value="1"/>
</dbReference>
<gene>
    <name evidence="2" type="ORF">E1301_Tti021661</name>
</gene>
<accession>A0A5A9PKL6</accession>
<evidence type="ECO:0000259" key="1">
    <source>
        <dbReference type="Pfam" id="PF24764"/>
    </source>
</evidence>
<sequence length="220" mass="24185">MVISAVGQNDLLGPESMRAQLRSAGVLVQRRRVRASMLPTNPDAAVLRATSQRLHRRTYRVAGPNSLWHLDGYHKLIRCRIVIHGGNDGYSRLVVFLVHPTTIAVVQSCNISTPQSPDERRVSPSPGRRTLNITLQIRTRSAHRVQNDVSDDGSDCVFVEVTCKNDNNGTFDTINIGPPAPSTNVQSAGDVTYAAIRGGKTEPEDACRDLYTSLNKTTRK</sequence>
<name>A0A5A9PKL6_9TELE</name>
<dbReference type="PANTHER" id="PTHR46791">
    <property type="entry name" value="EXPRESSED PROTEIN"/>
    <property type="match status" value="1"/>
</dbReference>
<dbReference type="PANTHER" id="PTHR46791:SF5">
    <property type="entry name" value="CLR5 DOMAIN-CONTAINING PROTEIN-RELATED"/>
    <property type="match status" value="1"/>
</dbReference>
<protein>
    <recommendedName>
        <fullName evidence="1">Integrase core domain-containing protein</fullName>
    </recommendedName>
</protein>
<dbReference type="InterPro" id="IPR058913">
    <property type="entry name" value="Integrase_dom_put"/>
</dbReference>
<evidence type="ECO:0000313" key="2">
    <source>
        <dbReference type="EMBL" id="KAA0721549.1"/>
    </source>
</evidence>
<reference evidence="2 3" key="1">
    <citation type="journal article" date="2019" name="Mol. Ecol. Resour.">
        <title>Chromosome-level genome assembly of Triplophysa tibetana, a fish adapted to the harsh high-altitude environment of the Tibetan Plateau.</title>
        <authorList>
            <person name="Yang X."/>
            <person name="Liu H."/>
            <person name="Ma Z."/>
            <person name="Zou Y."/>
            <person name="Zou M."/>
            <person name="Mao Y."/>
            <person name="Li X."/>
            <person name="Wang H."/>
            <person name="Chen T."/>
            <person name="Wang W."/>
            <person name="Yang R."/>
        </authorList>
    </citation>
    <scope>NUCLEOTIDE SEQUENCE [LARGE SCALE GENOMIC DNA]</scope>
    <source>
        <strain evidence="2">TTIB1903HZAU</strain>
        <tissue evidence="2">Muscle</tissue>
    </source>
</reference>
<organism evidence="2 3">
    <name type="scientific">Triplophysa tibetana</name>
    <dbReference type="NCBI Taxonomy" id="1572043"/>
    <lineage>
        <taxon>Eukaryota</taxon>
        <taxon>Metazoa</taxon>
        <taxon>Chordata</taxon>
        <taxon>Craniata</taxon>
        <taxon>Vertebrata</taxon>
        <taxon>Euteleostomi</taxon>
        <taxon>Actinopterygii</taxon>
        <taxon>Neopterygii</taxon>
        <taxon>Teleostei</taxon>
        <taxon>Ostariophysi</taxon>
        <taxon>Cypriniformes</taxon>
        <taxon>Nemacheilidae</taxon>
        <taxon>Triplophysa</taxon>
    </lineage>
</organism>
<keyword evidence="3" id="KW-1185">Reference proteome</keyword>
<comment type="caution">
    <text evidence="2">The sequence shown here is derived from an EMBL/GenBank/DDBJ whole genome shotgun (WGS) entry which is preliminary data.</text>
</comment>